<proteinExistence type="predicted"/>
<organism evidence="1 2">
    <name type="scientific">Thalassobacillus hwangdonensis</name>
    <dbReference type="NCBI Taxonomy" id="546108"/>
    <lineage>
        <taxon>Bacteria</taxon>
        <taxon>Bacillati</taxon>
        <taxon>Bacillota</taxon>
        <taxon>Bacilli</taxon>
        <taxon>Bacillales</taxon>
        <taxon>Bacillaceae</taxon>
        <taxon>Thalassobacillus</taxon>
    </lineage>
</organism>
<dbReference type="InterPro" id="IPR052022">
    <property type="entry name" value="26kDa_periplasmic_antigen"/>
</dbReference>
<dbReference type="RefSeq" id="WP_386058893.1">
    <property type="nucleotide sequence ID" value="NZ_JBHTKL010000002.1"/>
</dbReference>
<accession>A0ABW3L0H8</accession>
<reference evidence="2" key="1">
    <citation type="journal article" date="2019" name="Int. J. Syst. Evol. Microbiol.">
        <title>The Global Catalogue of Microorganisms (GCM) 10K type strain sequencing project: providing services to taxonomists for standard genome sequencing and annotation.</title>
        <authorList>
            <consortium name="The Broad Institute Genomics Platform"/>
            <consortium name="The Broad Institute Genome Sequencing Center for Infectious Disease"/>
            <person name="Wu L."/>
            <person name="Ma J."/>
        </authorList>
    </citation>
    <scope>NUCLEOTIDE SEQUENCE [LARGE SCALE GENOMIC DNA]</scope>
    <source>
        <strain evidence="2">CCUG 56607</strain>
    </source>
</reference>
<dbReference type="PANTHER" id="PTHR34387">
    <property type="entry name" value="SLR1258 PROTEIN"/>
    <property type="match status" value="1"/>
</dbReference>
<dbReference type="Gene3D" id="3.30.110.170">
    <property type="entry name" value="Protein of unknown function (DUF541), domain 1"/>
    <property type="match status" value="1"/>
</dbReference>
<dbReference type="Gene3D" id="3.30.70.2970">
    <property type="entry name" value="Protein of unknown function (DUF541), domain 2"/>
    <property type="match status" value="1"/>
</dbReference>
<dbReference type="Proteomes" id="UP001596990">
    <property type="component" value="Unassembled WGS sequence"/>
</dbReference>
<evidence type="ECO:0000313" key="1">
    <source>
        <dbReference type="EMBL" id="MFD1019292.1"/>
    </source>
</evidence>
<name>A0ABW3L0H8_9BACI</name>
<dbReference type="InterPro" id="IPR007497">
    <property type="entry name" value="SIMPL/DUF541"/>
</dbReference>
<gene>
    <name evidence="1" type="ORF">ACFQ2J_08800</name>
</gene>
<evidence type="ECO:0000313" key="2">
    <source>
        <dbReference type="Proteomes" id="UP001596990"/>
    </source>
</evidence>
<sequence length="223" mass="24669">MMYMHPYYRNTEPTTSWTMKVSGRGIVKGEPDQATVTLGFQNKDMSLKQAQEKNNQVIQAIIDALTRLGVAPEQIQTSEYRIFPDYDYKEGEQVFTGYQVNNILTLTLDDLSMIGAVIDTATSNGANLVRDVTFSIQDIDAYYNAALQQALQQAVSKAQTIAQSLQVNLNAVPIRIIESTAAEQPIPFAKSSMVLAAESSPTPIEKGQLTIEANIVATYQYFN</sequence>
<protein>
    <submittedName>
        <fullName evidence="1">SIMPL domain-containing protein</fullName>
    </submittedName>
</protein>
<comment type="caution">
    <text evidence="1">The sequence shown here is derived from an EMBL/GenBank/DDBJ whole genome shotgun (WGS) entry which is preliminary data.</text>
</comment>
<dbReference type="PANTHER" id="PTHR34387:SF1">
    <property type="entry name" value="PERIPLASMIC IMMUNOGENIC PROTEIN"/>
    <property type="match status" value="1"/>
</dbReference>
<dbReference type="Pfam" id="PF04402">
    <property type="entry name" value="SIMPL"/>
    <property type="match status" value="1"/>
</dbReference>
<keyword evidence="2" id="KW-1185">Reference proteome</keyword>
<dbReference type="EMBL" id="JBHTKL010000002">
    <property type="protein sequence ID" value="MFD1019292.1"/>
    <property type="molecule type" value="Genomic_DNA"/>
</dbReference>